<reference evidence="6" key="1">
    <citation type="journal article" date="2014" name="Front. Microbiol.">
        <title>High frequency of phylogenetically diverse reductive dehalogenase-homologous genes in deep subseafloor sedimentary metagenomes.</title>
        <authorList>
            <person name="Kawai M."/>
            <person name="Futagami T."/>
            <person name="Toyoda A."/>
            <person name="Takaki Y."/>
            <person name="Nishi S."/>
            <person name="Hori S."/>
            <person name="Arai W."/>
            <person name="Tsubouchi T."/>
            <person name="Morono Y."/>
            <person name="Uchiyama I."/>
            <person name="Ito T."/>
            <person name="Fujiyama A."/>
            <person name="Inagaki F."/>
            <person name="Takami H."/>
        </authorList>
    </citation>
    <scope>NUCLEOTIDE SEQUENCE</scope>
    <source>
        <strain evidence="6">Expedition CK06-06</strain>
    </source>
</reference>
<dbReference type="Gene3D" id="3.60.120.10">
    <property type="entry name" value="Anthranilate synthase"/>
    <property type="match status" value="1"/>
</dbReference>
<comment type="cofactor">
    <cofactor evidence="1">
        <name>Mg(2+)</name>
        <dbReference type="ChEBI" id="CHEBI:18420"/>
    </cofactor>
</comment>
<comment type="caution">
    <text evidence="6">The sequence shown here is derived from an EMBL/GenBank/DDBJ whole genome shotgun (WGS) entry which is preliminary data.</text>
</comment>
<accession>X1N7B2</accession>
<keyword evidence="3" id="KW-0460">Magnesium</keyword>
<dbReference type="InterPro" id="IPR019999">
    <property type="entry name" value="Anth_synth_I-like"/>
</dbReference>
<dbReference type="GO" id="GO:0000162">
    <property type="term" value="P:L-tryptophan biosynthetic process"/>
    <property type="evidence" value="ECO:0007669"/>
    <property type="project" value="TreeGrafter"/>
</dbReference>
<gene>
    <name evidence="6" type="ORF">S06H3_22439</name>
</gene>
<dbReference type="SUPFAM" id="SSF56322">
    <property type="entry name" value="ADC synthase"/>
    <property type="match status" value="1"/>
</dbReference>
<proteinExistence type="predicted"/>
<keyword evidence="4" id="KW-0456">Lyase</keyword>
<dbReference type="PANTHER" id="PTHR11236:SF48">
    <property type="entry name" value="ISOCHORISMATE SYNTHASE MENF"/>
    <property type="match status" value="1"/>
</dbReference>
<evidence type="ECO:0000256" key="2">
    <source>
        <dbReference type="ARBA" id="ARBA00022723"/>
    </source>
</evidence>
<evidence type="ECO:0000256" key="3">
    <source>
        <dbReference type="ARBA" id="ARBA00022842"/>
    </source>
</evidence>
<dbReference type="GO" id="GO:0016829">
    <property type="term" value="F:lyase activity"/>
    <property type="evidence" value="ECO:0007669"/>
    <property type="project" value="UniProtKB-KW"/>
</dbReference>
<organism evidence="6">
    <name type="scientific">marine sediment metagenome</name>
    <dbReference type="NCBI Taxonomy" id="412755"/>
    <lineage>
        <taxon>unclassified sequences</taxon>
        <taxon>metagenomes</taxon>
        <taxon>ecological metagenomes</taxon>
    </lineage>
</organism>
<sequence length="225" mass="25782">GLPDVLLFFVDNFIIFDHIKNKLILLALARVDSDPREAYKQAVRKIGLLEQRLGRLSKKRMKAKPEKTKVSFQCNLGKEEFMRMVKEIKGYIKRNIVRQVIVSRRLETRIKVDPLSIYTVLRQINPSPYMFYLSCGDFKLIGASPENLIKLEGSRVETRPVASTHPRGKTAKEDQELMGSLITSPKEISEHMMLFNFCKEELTQVCEPGSVRAGGIITIEKYSHI</sequence>
<dbReference type="GO" id="GO:0046872">
    <property type="term" value="F:metal ion binding"/>
    <property type="evidence" value="ECO:0007669"/>
    <property type="project" value="UniProtKB-KW"/>
</dbReference>
<feature type="domain" description="Chorismate-utilising enzyme C-terminal" evidence="5">
    <location>
        <begin position="78"/>
        <end position="225"/>
    </location>
</feature>
<evidence type="ECO:0000313" key="6">
    <source>
        <dbReference type="EMBL" id="GAI14504.1"/>
    </source>
</evidence>
<keyword evidence="2" id="KW-0479">Metal-binding</keyword>
<dbReference type="PANTHER" id="PTHR11236">
    <property type="entry name" value="AMINOBENZOATE/ANTHRANILATE SYNTHASE"/>
    <property type="match status" value="1"/>
</dbReference>
<dbReference type="InterPro" id="IPR005801">
    <property type="entry name" value="ADC_synthase"/>
</dbReference>
<evidence type="ECO:0000259" key="5">
    <source>
        <dbReference type="Pfam" id="PF00425"/>
    </source>
</evidence>
<protein>
    <recommendedName>
        <fullName evidence="5">Chorismate-utilising enzyme C-terminal domain-containing protein</fullName>
    </recommendedName>
</protein>
<dbReference type="InterPro" id="IPR015890">
    <property type="entry name" value="Chorismate_C"/>
</dbReference>
<dbReference type="AlphaFoldDB" id="X1N7B2"/>
<dbReference type="Pfam" id="PF00425">
    <property type="entry name" value="Chorismate_bind"/>
    <property type="match status" value="1"/>
</dbReference>
<feature type="non-terminal residue" evidence="6">
    <location>
        <position position="1"/>
    </location>
</feature>
<dbReference type="EMBL" id="BARV01011996">
    <property type="protein sequence ID" value="GAI14504.1"/>
    <property type="molecule type" value="Genomic_DNA"/>
</dbReference>
<name>X1N7B2_9ZZZZ</name>
<evidence type="ECO:0000256" key="4">
    <source>
        <dbReference type="ARBA" id="ARBA00023239"/>
    </source>
</evidence>
<feature type="non-terminal residue" evidence="6">
    <location>
        <position position="225"/>
    </location>
</feature>
<evidence type="ECO:0000256" key="1">
    <source>
        <dbReference type="ARBA" id="ARBA00001946"/>
    </source>
</evidence>